<feature type="region of interest" description="Disordered" evidence="1">
    <location>
        <begin position="51"/>
        <end position="74"/>
    </location>
</feature>
<keyword evidence="3" id="KW-1185">Reference proteome</keyword>
<name>A0A365Y893_9MICC</name>
<dbReference type="InterPro" id="IPR018691">
    <property type="entry name" value="DUF2188"/>
</dbReference>
<dbReference type="EMBL" id="POAF01000011">
    <property type="protein sequence ID" value="RBL98881.1"/>
    <property type="molecule type" value="Genomic_DNA"/>
</dbReference>
<comment type="caution">
    <text evidence="2">The sequence shown here is derived from an EMBL/GenBank/DDBJ whole genome shotgun (WGS) entry which is preliminary data.</text>
</comment>
<feature type="compositionally biased region" description="Polar residues" evidence="1">
    <location>
        <begin position="55"/>
        <end position="66"/>
    </location>
</feature>
<evidence type="ECO:0000256" key="1">
    <source>
        <dbReference type="SAM" id="MobiDB-lite"/>
    </source>
</evidence>
<accession>A0A365Y893</accession>
<evidence type="ECO:0008006" key="4">
    <source>
        <dbReference type="Google" id="ProtNLM"/>
    </source>
</evidence>
<organism evidence="2 3">
    <name type="scientific">Glutamicibacter soli</name>
    <dbReference type="NCBI Taxonomy" id="453836"/>
    <lineage>
        <taxon>Bacteria</taxon>
        <taxon>Bacillati</taxon>
        <taxon>Actinomycetota</taxon>
        <taxon>Actinomycetes</taxon>
        <taxon>Micrococcales</taxon>
        <taxon>Micrococcaceae</taxon>
        <taxon>Glutamicibacter</taxon>
    </lineage>
</organism>
<reference evidence="2 3" key="1">
    <citation type="submission" date="2018-01" db="EMBL/GenBank/DDBJ databases">
        <title>Glutamicibacter soli strain NHPC-3 Whole genome sequence and assembly.</title>
        <authorList>
            <person name="Choudhury P."/>
            <person name="Gupta D."/>
            <person name="Sengupta K."/>
            <person name="Jawed A."/>
            <person name="Sultana N."/>
            <person name="Saha P."/>
        </authorList>
    </citation>
    <scope>NUCLEOTIDE SEQUENCE [LARGE SCALE GENOMIC DNA]</scope>
    <source>
        <strain evidence="2 3">NHPC-3</strain>
    </source>
</reference>
<dbReference type="Proteomes" id="UP000252167">
    <property type="component" value="Unassembled WGS sequence"/>
</dbReference>
<proteinExistence type="predicted"/>
<protein>
    <recommendedName>
        <fullName evidence="4">DUF2188 domain-containing protein</fullName>
    </recommendedName>
</protein>
<evidence type="ECO:0000313" key="2">
    <source>
        <dbReference type="EMBL" id="RBL98881.1"/>
    </source>
</evidence>
<dbReference type="RefSeq" id="WP_113608033.1">
    <property type="nucleotide sequence ID" value="NZ_POAF01000011.1"/>
</dbReference>
<sequence>MAKASIETYYEDGQWKSRRQGSGRAFNVGGTKAEQQAIGRTAAQNDGVEHIIKNQDGTISARNSYGNDPYPPKG</sequence>
<dbReference type="AlphaFoldDB" id="A0A365Y893"/>
<dbReference type="Pfam" id="PF09954">
    <property type="entry name" value="DUF2188"/>
    <property type="match status" value="1"/>
</dbReference>
<gene>
    <name evidence="2" type="ORF">C1H84_16705</name>
</gene>
<evidence type="ECO:0000313" key="3">
    <source>
        <dbReference type="Proteomes" id="UP000252167"/>
    </source>
</evidence>